<protein>
    <submittedName>
        <fullName evidence="1">Uncharacterized protein</fullName>
    </submittedName>
</protein>
<keyword evidence="2" id="KW-1185">Reference proteome</keyword>
<sequence>MWDFLLQNDPLQMPVTVSRFQAENASLKGSPYYIAHCDVRTVTPHPISRSSGLSWGTKWPITPEGLVASNNVQMVQYSAKHGPTEATFSVAIENQSSRIMKV</sequence>
<name>A0ABV0YIZ5_9TELE</name>
<gene>
    <name evidence="1" type="ORF">AMECASPLE_036143</name>
</gene>
<dbReference type="Proteomes" id="UP001469553">
    <property type="component" value="Unassembled WGS sequence"/>
</dbReference>
<evidence type="ECO:0000313" key="1">
    <source>
        <dbReference type="EMBL" id="MEQ2293692.1"/>
    </source>
</evidence>
<proteinExistence type="predicted"/>
<comment type="caution">
    <text evidence="1">The sequence shown here is derived from an EMBL/GenBank/DDBJ whole genome shotgun (WGS) entry which is preliminary data.</text>
</comment>
<accession>A0ABV0YIZ5</accession>
<evidence type="ECO:0000313" key="2">
    <source>
        <dbReference type="Proteomes" id="UP001469553"/>
    </source>
</evidence>
<organism evidence="1 2">
    <name type="scientific">Ameca splendens</name>
    <dbReference type="NCBI Taxonomy" id="208324"/>
    <lineage>
        <taxon>Eukaryota</taxon>
        <taxon>Metazoa</taxon>
        <taxon>Chordata</taxon>
        <taxon>Craniata</taxon>
        <taxon>Vertebrata</taxon>
        <taxon>Euteleostomi</taxon>
        <taxon>Actinopterygii</taxon>
        <taxon>Neopterygii</taxon>
        <taxon>Teleostei</taxon>
        <taxon>Neoteleostei</taxon>
        <taxon>Acanthomorphata</taxon>
        <taxon>Ovalentaria</taxon>
        <taxon>Atherinomorphae</taxon>
        <taxon>Cyprinodontiformes</taxon>
        <taxon>Goodeidae</taxon>
        <taxon>Ameca</taxon>
    </lineage>
</organism>
<reference evidence="1 2" key="1">
    <citation type="submission" date="2021-06" db="EMBL/GenBank/DDBJ databases">
        <authorList>
            <person name="Palmer J.M."/>
        </authorList>
    </citation>
    <scope>NUCLEOTIDE SEQUENCE [LARGE SCALE GENOMIC DNA]</scope>
    <source>
        <strain evidence="1 2">AS_MEX2019</strain>
        <tissue evidence="1">Muscle</tissue>
    </source>
</reference>
<dbReference type="EMBL" id="JAHRIP010033832">
    <property type="protein sequence ID" value="MEQ2293692.1"/>
    <property type="molecule type" value="Genomic_DNA"/>
</dbReference>